<dbReference type="AlphaFoldDB" id="A0A4V5V0G6"/>
<dbReference type="Gene3D" id="1.10.357.10">
    <property type="entry name" value="Tetracycline Repressor, domain 2"/>
    <property type="match status" value="1"/>
</dbReference>
<dbReference type="OrthoDB" id="3193022at2"/>
<protein>
    <submittedName>
        <fullName evidence="4">TetR family transcriptional regulator</fullName>
    </submittedName>
</protein>
<evidence type="ECO:0000256" key="1">
    <source>
        <dbReference type="ARBA" id="ARBA00023125"/>
    </source>
</evidence>
<sequence>MTRSTDPRAVRTRNRLAEAFTAVAGEAPVSVSAIVERAGLNRSSFYAHFDSTSELALYVLEQALIEISVDDLRARASGEADGVEASRVVVGRILDQVEGQRADLVAVFTSTAGGDARVLFGERIRANLTGYLEVAAPERGLAERATAAVMVGSGLAAAVVAWLLGEIDCSRDDLLDLLVGLVPDWLNGLSGRPR</sequence>
<accession>A0A4V5V0G6</accession>
<dbReference type="RefSeq" id="WP_137245269.1">
    <property type="nucleotide sequence ID" value="NZ_SZQA01000001.1"/>
</dbReference>
<keyword evidence="1 2" id="KW-0238">DNA-binding</keyword>
<organism evidence="4 5">
    <name type="scientific">Herbidospora galbida</name>
    <dbReference type="NCBI Taxonomy" id="2575442"/>
    <lineage>
        <taxon>Bacteria</taxon>
        <taxon>Bacillati</taxon>
        <taxon>Actinomycetota</taxon>
        <taxon>Actinomycetes</taxon>
        <taxon>Streptosporangiales</taxon>
        <taxon>Streptosporangiaceae</taxon>
        <taxon>Herbidospora</taxon>
    </lineage>
</organism>
<dbReference type="InterPro" id="IPR009057">
    <property type="entry name" value="Homeodomain-like_sf"/>
</dbReference>
<comment type="caution">
    <text evidence="4">The sequence shown here is derived from an EMBL/GenBank/DDBJ whole genome shotgun (WGS) entry which is preliminary data.</text>
</comment>
<dbReference type="GO" id="GO:0003677">
    <property type="term" value="F:DNA binding"/>
    <property type="evidence" value="ECO:0007669"/>
    <property type="project" value="UniProtKB-UniRule"/>
</dbReference>
<name>A0A4V5V0G6_9ACTN</name>
<dbReference type="InterPro" id="IPR001647">
    <property type="entry name" value="HTH_TetR"/>
</dbReference>
<reference evidence="4 5" key="1">
    <citation type="submission" date="2019-04" db="EMBL/GenBank/DDBJ databases">
        <title>Herbidospora sp. NEAU-GS14.nov., a novel actinomycete isolated from soil.</title>
        <authorList>
            <person name="Han L."/>
        </authorList>
    </citation>
    <scope>NUCLEOTIDE SEQUENCE [LARGE SCALE GENOMIC DNA]</scope>
    <source>
        <strain evidence="4 5">NEAU-GS14</strain>
    </source>
</reference>
<evidence type="ECO:0000259" key="3">
    <source>
        <dbReference type="PROSITE" id="PS50977"/>
    </source>
</evidence>
<evidence type="ECO:0000313" key="5">
    <source>
        <dbReference type="Proteomes" id="UP000308705"/>
    </source>
</evidence>
<dbReference type="PROSITE" id="PS50977">
    <property type="entry name" value="HTH_TETR_2"/>
    <property type="match status" value="1"/>
</dbReference>
<dbReference type="SUPFAM" id="SSF46689">
    <property type="entry name" value="Homeodomain-like"/>
    <property type="match status" value="1"/>
</dbReference>
<dbReference type="Pfam" id="PF00440">
    <property type="entry name" value="TetR_N"/>
    <property type="match status" value="1"/>
</dbReference>
<proteinExistence type="predicted"/>
<feature type="DNA-binding region" description="H-T-H motif" evidence="2">
    <location>
        <begin position="30"/>
        <end position="49"/>
    </location>
</feature>
<dbReference type="EMBL" id="SZQA01000001">
    <property type="protein sequence ID" value="TKK91583.1"/>
    <property type="molecule type" value="Genomic_DNA"/>
</dbReference>
<evidence type="ECO:0000256" key="2">
    <source>
        <dbReference type="PROSITE-ProRule" id="PRU00335"/>
    </source>
</evidence>
<dbReference type="Proteomes" id="UP000308705">
    <property type="component" value="Unassembled WGS sequence"/>
</dbReference>
<keyword evidence="5" id="KW-1185">Reference proteome</keyword>
<gene>
    <name evidence="4" type="ORF">FDA94_02060</name>
</gene>
<feature type="domain" description="HTH tetR-type" evidence="3">
    <location>
        <begin position="7"/>
        <end position="67"/>
    </location>
</feature>
<evidence type="ECO:0000313" key="4">
    <source>
        <dbReference type="EMBL" id="TKK91583.1"/>
    </source>
</evidence>